<feature type="transmembrane region" description="Helical" evidence="2">
    <location>
        <begin position="65"/>
        <end position="92"/>
    </location>
</feature>
<evidence type="ECO:0000313" key="4">
    <source>
        <dbReference type="EMBL" id="KAF5345082.1"/>
    </source>
</evidence>
<evidence type="ECO:0000256" key="1">
    <source>
        <dbReference type="SAM" id="MobiDB-lite"/>
    </source>
</evidence>
<feature type="domain" description="DUF3533" evidence="3">
    <location>
        <begin position="75"/>
        <end position="437"/>
    </location>
</feature>
<keyword evidence="5" id="KW-1185">Reference proteome</keyword>
<feature type="transmembrane region" description="Helical" evidence="2">
    <location>
        <begin position="340"/>
        <end position="358"/>
    </location>
</feature>
<proteinExistence type="predicted"/>
<name>A0A8H5CR23_9AGAR</name>
<feature type="transmembrane region" description="Helical" evidence="2">
    <location>
        <begin position="261"/>
        <end position="283"/>
    </location>
</feature>
<gene>
    <name evidence="4" type="ORF">D9756_011160</name>
</gene>
<dbReference type="OrthoDB" id="2140105at2759"/>
<dbReference type="PANTHER" id="PTHR34814">
    <property type="entry name" value="NITROSOGUANIDINE RESISTANCE PROTEIN SNG1"/>
    <property type="match status" value="1"/>
</dbReference>
<evidence type="ECO:0000313" key="5">
    <source>
        <dbReference type="Proteomes" id="UP000559027"/>
    </source>
</evidence>
<accession>A0A8H5CR23</accession>
<reference evidence="4 5" key="1">
    <citation type="journal article" date="2020" name="ISME J.">
        <title>Uncovering the hidden diversity of litter-decomposition mechanisms in mushroom-forming fungi.</title>
        <authorList>
            <person name="Floudas D."/>
            <person name="Bentzer J."/>
            <person name="Ahren D."/>
            <person name="Johansson T."/>
            <person name="Persson P."/>
            <person name="Tunlid A."/>
        </authorList>
    </citation>
    <scope>NUCLEOTIDE SEQUENCE [LARGE SCALE GENOMIC DNA]</scope>
    <source>
        <strain evidence="4 5">CBS 146.42</strain>
    </source>
</reference>
<feature type="compositionally biased region" description="Basic and acidic residues" evidence="1">
    <location>
        <begin position="1"/>
        <end position="23"/>
    </location>
</feature>
<dbReference type="AlphaFoldDB" id="A0A8H5CR23"/>
<dbReference type="Proteomes" id="UP000559027">
    <property type="component" value="Unassembled WGS sequence"/>
</dbReference>
<sequence>MASENKYSDDDFRDQSVHGDHKPTNLVPTEPPSPRVPSAASTCSPKLYQHSFLSSYDAIATARKVYLRVLCGGVFATIIVIFTVFALLWGAFFRTPVNSLPGWVIDFDGGMVGKAVVSGLTTTNPSSKVSWTVLSADQFPNGVSQVASDVSEHKAWITVTVNPGASDRLLSALASPDADYDGSEAVSIFASEARNENAFRVILGPSAETALSMISAQFARHLIPTLTNSSTLVELMTVSPQTLTTPISYRTINLHPFNQPLATVVIFTGLIFVLILSFFIVMIANGAREASDLRRLLNFRSLIVLRFLSAFGAYFIVSLFYSLLSIAFQLDVTHKFGRSGFLVFWMMNYCGMLALGLAIESMLTLLTPTFVPFFLLTWVMVNVSVCVFPIEVLPRVYRYGYAAPFYNISKIARTVVFGVKNQVGFNFSILIIWTLISCATLTIFQYWAHRREVAAAQQTESEKSPVDG</sequence>
<dbReference type="EMBL" id="JAACJO010000051">
    <property type="protein sequence ID" value="KAF5345082.1"/>
    <property type="molecule type" value="Genomic_DNA"/>
</dbReference>
<keyword evidence="2" id="KW-1133">Transmembrane helix</keyword>
<evidence type="ECO:0000259" key="3">
    <source>
        <dbReference type="Pfam" id="PF12051"/>
    </source>
</evidence>
<organism evidence="4 5">
    <name type="scientific">Leucocoprinus leucothites</name>
    <dbReference type="NCBI Taxonomy" id="201217"/>
    <lineage>
        <taxon>Eukaryota</taxon>
        <taxon>Fungi</taxon>
        <taxon>Dikarya</taxon>
        <taxon>Basidiomycota</taxon>
        <taxon>Agaricomycotina</taxon>
        <taxon>Agaricomycetes</taxon>
        <taxon>Agaricomycetidae</taxon>
        <taxon>Agaricales</taxon>
        <taxon>Agaricineae</taxon>
        <taxon>Agaricaceae</taxon>
        <taxon>Leucocoprinus</taxon>
    </lineage>
</organism>
<feature type="transmembrane region" description="Helical" evidence="2">
    <location>
        <begin position="303"/>
        <end position="328"/>
    </location>
</feature>
<keyword evidence="2" id="KW-0812">Transmembrane</keyword>
<feature type="transmembrane region" description="Helical" evidence="2">
    <location>
        <begin position="370"/>
        <end position="390"/>
    </location>
</feature>
<feature type="region of interest" description="Disordered" evidence="1">
    <location>
        <begin position="1"/>
        <end position="41"/>
    </location>
</feature>
<dbReference type="PANTHER" id="PTHR34814:SF1">
    <property type="entry name" value="NITROSOGUANIDINE RESISTANCE PROTEIN SNG1"/>
    <property type="match status" value="1"/>
</dbReference>
<keyword evidence="2" id="KW-0472">Membrane</keyword>
<comment type="caution">
    <text evidence="4">The sequence shown here is derived from an EMBL/GenBank/DDBJ whole genome shotgun (WGS) entry which is preliminary data.</text>
</comment>
<dbReference type="GO" id="GO:0016020">
    <property type="term" value="C:membrane"/>
    <property type="evidence" value="ECO:0007669"/>
    <property type="project" value="TreeGrafter"/>
</dbReference>
<dbReference type="InterPro" id="IPR022703">
    <property type="entry name" value="DUF3533"/>
</dbReference>
<protein>
    <recommendedName>
        <fullName evidence="3">DUF3533 domain-containing protein</fullName>
    </recommendedName>
</protein>
<feature type="transmembrane region" description="Helical" evidence="2">
    <location>
        <begin position="427"/>
        <end position="448"/>
    </location>
</feature>
<evidence type="ECO:0000256" key="2">
    <source>
        <dbReference type="SAM" id="Phobius"/>
    </source>
</evidence>
<dbReference type="Pfam" id="PF12051">
    <property type="entry name" value="DUF3533"/>
    <property type="match status" value="1"/>
</dbReference>
<dbReference type="InterPro" id="IPR053001">
    <property type="entry name" value="MNNG_permease-like"/>
</dbReference>